<reference evidence="1" key="1">
    <citation type="journal article" date="2014" name="Int. J. Syst. Evol. Microbiol.">
        <title>Complete genome sequence of Corynebacterium casei LMG S-19264T (=DSM 44701T), isolated from a smear-ripened cheese.</title>
        <authorList>
            <consortium name="US DOE Joint Genome Institute (JGI-PGF)"/>
            <person name="Walter F."/>
            <person name="Albersmeier A."/>
            <person name="Kalinowski J."/>
            <person name="Ruckert C."/>
        </authorList>
    </citation>
    <scope>NUCLEOTIDE SEQUENCE</scope>
    <source>
        <strain evidence="1">CGMCC 1.15725</strain>
    </source>
</reference>
<accession>A0A8J2YUG7</accession>
<dbReference type="AlphaFoldDB" id="A0A8J2YUG7"/>
<protein>
    <submittedName>
        <fullName evidence="1">Uncharacterized protein</fullName>
    </submittedName>
</protein>
<proteinExistence type="predicted"/>
<comment type="caution">
    <text evidence="1">The sequence shown here is derived from an EMBL/GenBank/DDBJ whole genome shotgun (WGS) entry which is preliminary data.</text>
</comment>
<name>A0A8J2YUG7_9PROT</name>
<dbReference type="CDD" id="cd00590">
    <property type="entry name" value="RRM_SF"/>
    <property type="match status" value="1"/>
</dbReference>
<reference evidence="1" key="2">
    <citation type="submission" date="2020-09" db="EMBL/GenBank/DDBJ databases">
        <authorList>
            <person name="Sun Q."/>
            <person name="Zhou Y."/>
        </authorList>
    </citation>
    <scope>NUCLEOTIDE SEQUENCE</scope>
    <source>
        <strain evidence="1">CGMCC 1.15725</strain>
    </source>
</reference>
<dbReference type="EMBL" id="BMJQ01000007">
    <property type="protein sequence ID" value="GGF22809.1"/>
    <property type="molecule type" value="Genomic_DNA"/>
</dbReference>
<organism evidence="1 2">
    <name type="scientific">Aliidongia dinghuensis</name>
    <dbReference type="NCBI Taxonomy" id="1867774"/>
    <lineage>
        <taxon>Bacteria</taxon>
        <taxon>Pseudomonadati</taxon>
        <taxon>Pseudomonadota</taxon>
        <taxon>Alphaproteobacteria</taxon>
        <taxon>Rhodospirillales</taxon>
        <taxon>Dongiaceae</taxon>
        <taxon>Aliidongia</taxon>
    </lineage>
</organism>
<sequence length="68" mass="7819">MTVIYDVWHVRPIDDENDTGKHIGFFSSEESAKAAIELLKTKPGFADYPDDFEIYDTRLNLTGWAYGF</sequence>
<evidence type="ECO:0000313" key="2">
    <source>
        <dbReference type="Proteomes" id="UP000646365"/>
    </source>
</evidence>
<dbReference type="RefSeq" id="WP_189047310.1">
    <property type="nucleotide sequence ID" value="NZ_BMJQ01000007.1"/>
</dbReference>
<dbReference type="Proteomes" id="UP000646365">
    <property type="component" value="Unassembled WGS sequence"/>
</dbReference>
<keyword evidence="2" id="KW-1185">Reference proteome</keyword>
<evidence type="ECO:0000313" key="1">
    <source>
        <dbReference type="EMBL" id="GGF22809.1"/>
    </source>
</evidence>
<gene>
    <name evidence="1" type="ORF">GCM10011611_31080</name>
</gene>